<evidence type="ECO:0000256" key="6">
    <source>
        <dbReference type="ARBA" id="ARBA00048262"/>
    </source>
</evidence>
<dbReference type="Pfam" id="PF00107">
    <property type="entry name" value="ADH_zinc_N"/>
    <property type="match status" value="1"/>
</dbReference>
<keyword evidence="3 7" id="KW-0862">Zinc</keyword>
<comment type="similarity">
    <text evidence="7">Belongs to the zinc-containing alcohol dehydrogenase family.</text>
</comment>
<dbReference type="PROSITE" id="PS00065">
    <property type="entry name" value="D_2_HYDROXYACID_DH_1"/>
    <property type="match status" value="1"/>
</dbReference>
<dbReference type="InterPro" id="IPR013149">
    <property type="entry name" value="ADH-like_C"/>
</dbReference>
<sequence>MNTTTAWGAPSGGAPLEAMTIDRREMRDDDVRIAIDYSGICHSDIHTVRDEFGPRTYPLVPGHEIVGRVTQVGPAVTRHQVGDRVGVGVFVDSCGQCAPCQAGEQSYCDNGPTMTYGAENKYAGGEYTQGGYAREIITKEAFVVRIPEALDSASAAPLLCAGITTYSPLKHFGAGPGKRVAIVGMGGLGHVAVKIAVAMGAEVTVFSHSDRKREDALAFGARELIPTAQGLNDDYLNYFDLIVNSVSVDLDVAEYMQLLRFDGAFVQLGLPNEPLQVPARAFTSKRRKLSGSLVGGIPETEEMLQFCADHDVTPEIEVIDADYINRAYDRTVASDVRYRFVIDARTISKTL</sequence>
<dbReference type="Pfam" id="PF08240">
    <property type="entry name" value="ADH_N"/>
    <property type="match status" value="1"/>
</dbReference>
<reference evidence="9 10" key="1">
    <citation type="submission" date="2018-06" db="EMBL/GenBank/DDBJ databases">
        <authorList>
            <consortium name="Pathogen Informatics"/>
            <person name="Doyle S."/>
        </authorList>
    </citation>
    <scope>NUCLEOTIDE SEQUENCE [LARGE SCALE GENOMIC DNA]</scope>
    <source>
        <strain evidence="9 10">NCTC11862</strain>
    </source>
</reference>
<dbReference type="InterPro" id="IPR011032">
    <property type="entry name" value="GroES-like_sf"/>
</dbReference>
<dbReference type="CDD" id="cd05283">
    <property type="entry name" value="CAD1"/>
    <property type="match status" value="1"/>
</dbReference>
<dbReference type="EC" id="1.1.1.2" evidence="5"/>
<comment type="cofactor">
    <cofactor evidence="1 7">
        <name>Zn(2+)</name>
        <dbReference type="ChEBI" id="CHEBI:29105"/>
    </cofactor>
</comment>
<evidence type="ECO:0000256" key="4">
    <source>
        <dbReference type="ARBA" id="ARBA00023002"/>
    </source>
</evidence>
<dbReference type="Gene3D" id="3.90.180.10">
    <property type="entry name" value="Medium-chain alcohol dehydrogenases, catalytic domain"/>
    <property type="match status" value="1"/>
</dbReference>
<name>A0A376CLQ5_9CORY</name>
<dbReference type="SUPFAM" id="SSF51735">
    <property type="entry name" value="NAD(P)-binding Rossmann-fold domains"/>
    <property type="match status" value="1"/>
</dbReference>
<evidence type="ECO:0000313" key="10">
    <source>
        <dbReference type="Proteomes" id="UP000254467"/>
    </source>
</evidence>
<organism evidence="9 10">
    <name type="scientific">Corynebacterium pilosum</name>
    <dbReference type="NCBI Taxonomy" id="35756"/>
    <lineage>
        <taxon>Bacteria</taxon>
        <taxon>Bacillati</taxon>
        <taxon>Actinomycetota</taxon>
        <taxon>Actinomycetes</taxon>
        <taxon>Mycobacteriales</taxon>
        <taxon>Corynebacteriaceae</taxon>
        <taxon>Corynebacterium</taxon>
    </lineage>
</organism>
<dbReference type="STRING" id="35756.GCA_001044155_01140"/>
<evidence type="ECO:0000256" key="3">
    <source>
        <dbReference type="ARBA" id="ARBA00022833"/>
    </source>
</evidence>
<evidence type="ECO:0000313" key="9">
    <source>
        <dbReference type="EMBL" id="STC69354.1"/>
    </source>
</evidence>
<evidence type="ECO:0000256" key="1">
    <source>
        <dbReference type="ARBA" id="ARBA00001947"/>
    </source>
</evidence>
<comment type="catalytic activity">
    <reaction evidence="6">
        <text>a primary alcohol + NADP(+) = an aldehyde + NADPH + H(+)</text>
        <dbReference type="Rhea" id="RHEA:15937"/>
        <dbReference type="ChEBI" id="CHEBI:15378"/>
        <dbReference type="ChEBI" id="CHEBI:15734"/>
        <dbReference type="ChEBI" id="CHEBI:17478"/>
        <dbReference type="ChEBI" id="CHEBI:57783"/>
        <dbReference type="ChEBI" id="CHEBI:58349"/>
        <dbReference type="EC" id="1.1.1.2"/>
    </reaction>
</comment>
<dbReference type="InterPro" id="IPR002328">
    <property type="entry name" value="ADH_Zn_CS"/>
</dbReference>
<protein>
    <recommendedName>
        <fullName evidence="5">alcohol dehydrogenase (NADP(+))</fullName>
        <ecNumber evidence="5">1.1.1.2</ecNumber>
    </recommendedName>
</protein>
<dbReference type="AlphaFoldDB" id="A0A376CLQ5"/>
<dbReference type="OrthoDB" id="3567264at2"/>
<dbReference type="InterPro" id="IPR029752">
    <property type="entry name" value="D-isomer_DH_CS1"/>
</dbReference>
<dbReference type="Proteomes" id="UP000254467">
    <property type="component" value="Unassembled WGS sequence"/>
</dbReference>
<dbReference type="SMART" id="SM00829">
    <property type="entry name" value="PKS_ER"/>
    <property type="match status" value="1"/>
</dbReference>
<dbReference type="PROSITE" id="PS00059">
    <property type="entry name" value="ADH_ZINC"/>
    <property type="match status" value="1"/>
</dbReference>
<dbReference type="RefSeq" id="WP_026254467.1">
    <property type="nucleotide sequence ID" value="NZ_LDYD01000006.1"/>
</dbReference>
<dbReference type="InterPro" id="IPR047109">
    <property type="entry name" value="CAD-like"/>
</dbReference>
<dbReference type="InterPro" id="IPR013154">
    <property type="entry name" value="ADH-like_N"/>
</dbReference>
<evidence type="ECO:0000256" key="5">
    <source>
        <dbReference type="ARBA" id="ARBA00024074"/>
    </source>
</evidence>
<evidence type="ECO:0000256" key="7">
    <source>
        <dbReference type="RuleBase" id="RU361277"/>
    </source>
</evidence>
<keyword evidence="10" id="KW-1185">Reference proteome</keyword>
<keyword evidence="4 9" id="KW-0560">Oxidoreductase</keyword>
<dbReference type="GO" id="GO:0008106">
    <property type="term" value="F:alcohol dehydrogenase (NADP+) activity"/>
    <property type="evidence" value="ECO:0007669"/>
    <property type="project" value="UniProtKB-EC"/>
</dbReference>
<dbReference type="Gene3D" id="3.40.50.720">
    <property type="entry name" value="NAD(P)-binding Rossmann-like Domain"/>
    <property type="match status" value="1"/>
</dbReference>
<dbReference type="FunFam" id="3.40.50.720:FF:000022">
    <property type="entry name" value="Cinnamyl alcohol dehydrogenase"/>
    <property type="match status" value="1"/>
</dbReference>
<accession>A0A376CLQ5</accession>
<dbReference type="SUPFAM" id="SSF50129">
    <property type="entry name" value="GroES-like"/>
    <property type="match status" value="1"/>
</dbReference>
<dbReference type="InterPro" id="IPR036291">
    <property type="entry name" value="NAD(P)-bd_dom_sf"/>
</dbReference>
<dbReference type="GO" id="GO:0008270">
    <property type="term" value="F:zinc ion binding"/>
    <property type="evidence" value="ECO:0007669"/>
    <property type="project" value="InterPro"/>
</dbReference>
<feature type="domain" description="Enoyl reductase (ER)" evidence="8">
    <location>
        <begin position="13"/>
        <end position="351"/>
    </location>
</feature>
<gene>
    <name evidence="9" type="primary">adhC2</name>
    <name evidence="9" type="ORF">NCTC11862_01139</name>
</gene>
<keyword evidence="2 7" id="KW-0479">Metal-binding</keyword>
<evidence type="ECO:0000259" key="8">
    <source>
        <dbReference type="SMART" id="SM00829"/>
    </source>
</evidence>
<dbReference type="PANTHER" id="PTHR42683">
    <property type="entry name" value="ALDEHYDE REDUCTASE"/>
    <property type="match status" value="1"/>
</dbReference>
<dbReference type="EMBL" id="UFXQ01000001">
    <property type="protein sequence ID" value="STC69354.1"/>
    <property type="molecule type" value="Genomic_DNA"/>
</dbReference>
<dbReference type="InterPro" id="IPR020843">
    <property type="entry name" value="ER"/>
</dbReference>
<proteinExistence type="inferred from homology"/>
<evidence type="ECO:0000256" key="2">
    <source>
        <dbReference type="ARBA" id="ARBA00022723"/>
    </source>
</evidence>